<keyword evidence="9 10" id="KW-0472">Membrane</keyword>
<evidence type="ECO:0000256" key="6">
    <source>
        <dbReference type="ARBA" id="ARBA00022968"/>
    </source>
</evidence>
<dbReference type="GO" id="GO:0008535">
    <property type="term" value="P:respiratory chain complex IV assembly"/>
    <property type="evidence" value="ECO:0007669"/>
    <property type="project" value="UniProtKB-UniRule"/>
</dbReference>
<evidence type="ECO:0000256" key="5">
    <source>
        <dbReference type="ARBA" id="ARBA00022692"/>
    </source>
</evidence>
<gene>
    <name evidence="10" type="primary">ctaG</name>
    <name evidence="12" type="ORF">GGQ63_001106</name>
</gene>
<evidence type="ECO:0000256" key="8">
    <source>
        <dbReference type="ARBA" id="ARBA00023008"/>
    </source>
</evidence>
<keyword evidence="10" id="KW-0997">Cell inner membrane</keyword>
<name>A0A7W9FL32_9HYPH</name>
<dbReference type="PIRSF" id="PIRSF005413">
    <property type="entry name" value="COX11"/>
    <property type="match status" value="1"/>
</dbReference>
<proteinExistence type="inferred from homology"/>
<dbReference type="InterPro" id="IPR007533">
    <property type="entry name" value="Cyt_c_oxidase_assmbl_CtaG"/>
</dbReference>
<dbReference type="InterPro" id="IPR023471">
    <property type="entry name" value="CtaG/Cox11_dom_sf"/>
</dbReference>
<evidence type="ECO:0000256" key="7">
    <source>
        <dbReference type="ARBA" id="ARBA00022989"/>
    </source>
</evidence>
<feature type="topological domain" description="Cytoplasmic" evidence="10">
    <location>
        <begin position="1"/>
        <end position="6"/>
    </location>
</feature>
<evidence type="ECO:0000256" key="11">
    <source>
        <dbReference type="SAM" id="SignalP"/>
    </source>
</evidence>
<reference evidence="12 13" key="1">
    <citation type="submission" date="2020-08" db="EMBL/GenBank/DDBJ databases">
        <title>Genomic Encyclopedia of Type Strains, Phase IV (KMG-IV): sequencing the most valuable type-strain genomes for metagenomic binning, comparative biology and taxonomic classification.</title>
        <authorList>
            <person name="Goeker M."/>
        </authorList>
    </citation>
    <scope>NUCLEOTIDE SEQUENCE [LARGE SCALE GENOMIC DNA]</scope>
    <source>
        <strain evidence="12 13">DSM 16268</strain>
    </source>
</reference>
<keyword evidence="8 10" id="KW-0186">Copper</keyword>
<feature type="chain" id="PRO_5031184641" description="Cytochrome c oxidase assembly protein CtaG" evidence="11">
    <location>
        <begin position="26"/>
        <end position="191"/>
    </location>
</feature>
<evidence type="ECO:0000256" key="4">
    <source>
        <dbReference type="ARBA" id="ARBA00015384"/>
    </source>
</evidence>
<evidence type="ECO:0000256" key="10">
    <source>
        <dbReference type="HAMAP-Rule" id="MF_00155"/>
    </source>
</evidence>
<dbReference type="GO" id="GO:0005886">
    <property type="term" value="C:plasma membrane"/>
    <property type="evidence" value="ECO:0007669"/>
    <property type="project" value="UniProtKB-SubCell"/>
</dbReference>
<evidence type="ECO:0000313" key="13">
    <source>
        <dbReference type="Proteomes" id="UP000523821"/>
    </source>
</evidence>
<feature type="topological domain" description="Periplasmic" evidence="10">
    <location>
        <begin position="27"/>
        <end position="191"/>
    </location>
</feature>
<keyword evidence="7 10" id="KW-1133">Transmembrane helix</keyword>
<comment type="function">
    <text evidence="1 10">Exerts its effect at some terminal stage of cytochrome c oxidase synthesis, probably by being involved in the insertion of the copper B into subunit I.</text>
</comment>
<keyword evidence="5 10" id="KW-0812">Transmembrane</keyword>
<sequence length="191" mass="20382">MKSKVGMTAAACVVFAGAMLGAAFASVPLYNLFCKVTGYGGTTQRAEAGPGKVLDRTVRVRFDANIGNGLEWSFRPVDREVEVKLGEIREIHYAVANRSGAPSAATAVFNVTPGIAGQYFNKIACFCFNEQHLAAGEKQDMAVTFFVDPAMASDPELRYVDTITLSYTFFPAEDGATVKPLAAVPATKSPL</sequence>
<dbReference type="FunFam" id="2.60.370.10:FF:000001">
    <property type="entry name" value="COX11 cytochrome c oxidase assembly homolog"/>
    <property type="match status" value="1"/>
</dbReference>
<dbReference type="Pfam" id="PF04442">
    <property type="entry name" value="CtaG_Cox11"/>
    <property type="match status" value="1"/>
</dbReference>
<keyword evidence="10" id="KW-1003">Cell membrane</keyword>
<comment type="caution">
    <text evidence="12">The sequence shown here is derived from an EMBL/GenBank/DDBJ whole genome shotgun (WGS) entry which is preliminary data.</text>
</comment>
<keyword evidence="6 10" id="KW-0735">Signal-anchor</keyword>
<dbReference type="PANTHER" id="PTHR21320:SF3">
    <property type="entry name" value="CYTOCHROME C OXIDASE ASSEMBLY PROTEIN COX11, MITOCHONDRIAL-RELATED"/>
    <property type="match status" value="1"/>
</dbReference>
<protein>
    <recommendedName>
        <fullName evidence="4 10">Cytochrome c oxidase assembly protein CtaG</fullName>
    </recommendedName>
</protein>
<dbReference type="EMBL" id="JACHOO010000002">
    <property type="protein sequence ID" value="MBB5752054.1"/>
    <property type="molecule type" value="Genomic_DNA"/>
</dbReference>
<dbReference type="Gene3D" id="2.60.370.10">
    <property type="entry name" value="Ctag/Cox11"/>
    <property type="match status" value="1"/>
</dbReference>
<dbReference type="RefSeq" id="WP_183853365.1">
    <property type="nucleotide sequence ID" value="NZ_JACHOO010000002.1"/>
</dbReference>
<evidence type="ECO:0000256" key="9">
    <source>
        <dbReference type="ARBA" id="ARBA00023136"/>
    </source>
</evidence>
<keyword evidence="11" id="KW-0732">Signal</keyword>
<organism evidence="12 13">
    <name type="scientific">Prosthecomicrobium pneumaticum</name>
    <dbReference type="NCBI Taxonomy" id="81895"/>
    <lineage>
        <taxon>Bacteria</taxon>
        <taxon>Pseudomonadati</taxon>
        <taxon>Pseudomonadota</taxon>
        <taxon>Alphaproteobacteria</taxon>
        <taxon>Hyphomicrobiales</taxon>
        <taxon>Kaistiaceae</taxon>
        <taxon>Prosthecomicrobium</taxon>
    </lineage>
</organism>
<comment type="similarity">
    <text evidence="3 10">Belongs to the COX11/CtaG family.</text>
</comment>
<dbReference type="Proteomes" id="UP000523821">
    <property type="component" value="Unassembled WGS sequence"/>
</dbReference>
<comment type="subcellular location">
    <subcellularLocation>
        <location evidence="2 10">Cell inner membrane</location>
        <topology evidence="2 10">Single-pass type II membrane protein</topology>
        <orientation evidence="2 10">Periplasmic side</orientation>
    </subcellularLocation>
</comment>
<evidence type="ECO:0000256" key="3">
    <source>
        <dbReference type="ARBA" id="ARBA00009620"/>
    </source>
</evidence>
<dbReference type="HAMAP" id="MF_00155">
    <property type="entry name" value="CtaG"/>
    <property type="match status" value="1"/>
</dbReference>
<dbReference type="GO" id="GO:0005507">
    <property type="term" value="F:copper ion binding"/>
    <property type="evidence" value="ECO:0007669"/>
    <property type="project" value="InterPro"/>
</dbReference>
<evidence type="ECO:0000256" key="2">
    <source>
        <dbReference type="ARBA" id="ARBA00004382"/>
    </source>
</evidence>
<dbReference type="NCBIfam" id="NF003465">
    <property type="entry name" value="PRK05089.1"/>
    <property type="match status" value="1"/>
</dbReference>
<dbReference type="AlphaFoldDB" id="A0A7W9FL32"/>
<feature type="signal peptide" evidence="11">
    <location>
        <begin position="1"/>
        <end position="25"/>
    </location>
</feature>
<accession>A0A7W9FL32</accession>
<evidence type="ECO:0000256" key="1">
    <source>
        <dbReference type="ARBA" id="ARBA00004007"/>
    </source>
</evidence>
<keyword evidence="13" id="KW-1185">Reference proteome</keyword>
<evidence type="ECO:0000313" key="12">
    <source>
        <dbReference type="EMBL" id="MBB5752054.1"/>
    </source>
</evidence>
<dbReference type="PANTHER" id="PTHR21320">
    <property type="entry name" value="CYTOCHROME C OXIDASE ASSEMBLY PROTEIN COX11-RELATED"/>
    <property type="match status" value="1"/>
</dbReference>
<dbReference type="SUPFAM" id="SSF110111">
    <property type="entry name" value="Ctag/Cox11"/>
    <property type="match status" value="1"/>
</dbReference>